<dbReference type="AlphaFoldDB" id="A0A4Y9ZNJ1"/>
<sequence>MQFERCCIPSYLLISSRIIFRQPPLLRASVSQLLPSGSSAEDICNAGGGEDEQDEDLEVVLKKTKAGHLGMPDILDVSALHALLLQSQVPPLHTASNVQNPHVFALGTTHLYNPSLPQAGTSK</sequence>
<comment type="caution">
    <text evidence="1">The sequence shown here is derived from an EMBL/GenBank/DDBJ whole genome shotgun (WGS) entry which is preliminary data.</text>
</comment>
<reference evidence="1 2" key="1">
    <citation type="submission" date="2019-02" db="EMBL/GenBank/DDBJ databases">
        <title>Genome sequencing of the rare red list fungi Hericium alpestre (H. flagellum).</title>
        <authorList>
            <person name="Buettner E."/>
            <person name="Kellner H."/>
        </authorList>
    </citation>
    <scope>NUCLEOTIDE SEQUENCE [LARGE SCALE GENOMIC DNA]</scope>
    <source>
        <strain evidence="1 2">DSM 108284</strain>
    </source>
</reference>
<name>A0A4Y9ZNJ1_9AGAM</name>
<accession>A0A4Y9ZNJ1</accession>
<gene>
    <name evidence="1" type="ORF">EWM64_g8600</name>
</gene>
<evidence type="ECO:0000313" key="1">
    <source>
        <dbReference type="EMBL" id="TFY75411.1"/>
    </source>
</evidence>
<organism evidence="1 2">
    <name type="scientific">Hericium alpestre</name>
    <dbReference type="NCBI Taxonomy" id="135208"/>
    <lineage>
        <taxon>Eukaryota</taxon>
        <taxon>Fungi</taxon>
        <taxon>Dikarya</taxon>
        <taxon>Basidiomycota</taxon>
        <taxon>Agaricomycotina</taxon>
        <taxon>Agaricomycetes</taxon>
        <taxon>Russulales</taxon>
        <taxon>Hericiaceae</taxon>
        <taxon>Hericium</taxon>
    </lineage>
</organism>
<keyword evidence="2" id="KW-1185">Reference proteome</keyword>
<evidence type="ECO:0000313" key="2">
    <source>
        <dbReference type="Proteomes" id="UP000298061"/>
    </source>
</evidence>
<proteinExistence type="predicted"/>
<dbReference type="EMBL" id="SFCI01001585">
    <property type="protein sequence ID" value="TFY75411.1"/>
    <property type="molecule type" value="Genomic_DNA"/>
</dbReference>
<protein>
    <submittedName>
        <fullName evidence="1">Uncharacterized protein</fullName>
    </submittedName>
</protein>
<dbReference type="Proteomes" id="UP000298061">
    <property type="component" value="Unassembled WGS sequence"/>
</dbReference>